<comment type="caution">
    <text evidence="1">The sequence shown here is derived from an EMBL/GenBank/DDBJ whole genome shotgun (WGS) entry which is preliminary data.</text>
</comment>
<keyword evidence="2" id="KW-1185">Reference proteome</keyword>
<accession>A0ACC0JD89</accession>
<reference evidence="1 2" key="1">
    <citation type="journal article" date="2022" name="Genome Biol. Evol.">
        <title>The Spruce Budworm Genome: Reconstructing the Evolutionary History of Antifreeze Proteins.</title>
        <authorList>
            <person name="Beliveau C."/>
            <person name="Gagne P."/>
            <person name="Picq S."/>
            <person name="Vernygora O."/>
            <person name="Keeling C.I."/>
            <person name="Pinkney K."/>
            <person name="Doucet D."/>
            <person name="Wen F."/>
            <person name="Johnston J.S."/>
            <person name="Maaroufi H."/>
            <person name="Boyle B."/>
            <person name="Laroche J."/>
            <person name="Dewar K."/>
            <person name="Juretic N."/>
            <person name="Blackburn G."/>
            <person name="Nisole A."/>
            <person name="Brunet B."/>
            <person name="Brandao M."/>
            <person name="Lumley L."/>
            <person name="Duan J."/>
            <person name="Quan G."/>
            <person name="Lucarotti C.J."/>
            <person name="Roe A.D."/>
            <person name="Sperling F.A.H."/>
            <person name="Levesque R.C."/>
            <person name="Cusson M."/>
        </authorList>
    </citation>
    <scope>NUCLEOTIDE SEQUENCE [LARGE SCALE GENOMIC DNA]</scope>
    <source>
        <strain evidence="1">Glfc:IPQL:Cfum</strain>
    </source>
</reference>
<gene>
    <name evidence="1" type="ORF">MSG28_009964</name>
</gene>
<organism evidence="1 2">
    <name type="scientific">Choristoneura fumiferana</name>
    <name type="common">Spruce budworm moth</name>
    <name type="synonym">Archips fumiferana</name>
    <dbReference type="NCBI Taxonomy" id="7141"/>
    <lineage>
        <taxon>Eukaryota</taxon>
        <taxon>Metazoa</taxon>
        <taxon>Ecdysozoa</taxon>
        <taxon>Arthropoda</taxon>
        <taxon>Hexapoda</taxon>
        <taxon>Insecta</taxon>
        <taxon>Pterygota</taxon>
        <taxon>Neoptera</taxon>
        <taxon>Endopterygota</taxon>
        <taxon>Lepidoptera</taxon>
        <taxon>Glossata</taxon>
        <taxon>Ditrysia</taxon>
        <taxon>Tortricoidea</taxon>
        <taxon>Tortricidae</taxon>
        <taxon>Tortricinae</taxon>
        <taxon>Choristoneura</taxon>
    </lineage>
</organism>
<dbReference type="EMBL" id="CM046116">
    <property type="protein sequence ID" value="KAI8422073.1"/>
    <property type="molecule type" value="Genomic_DNA"/>
</dbReference>
<dbReference type="Proteomes" id="UP001064048">
    <property type="component" value="Chromosome 16"/>
</dbReference>
<evidence type="ECO:0000313" key="1">
    <source>
        <dbReference type="EMBL" id="KAI8422073.1"/>
    </source>
</evidence>
<proteinExistence type="predicted"/>
<sequence>MNTLLTSDDKVQAVKILSDGCRILSDLHFVETLKQGLQIKKSSFKSPATSNSSSSGLRLVNRETGRGPPRFPSSSRGGHTSTYRTMTPSRTRIAAAPRSAANDDNALNECELPPANVQKYDSNPEPWRQRWFYGGKLLGDRLLIEEAKITPGYVVQVIVSTEPQPPS</sequence>
<name>A0ACC0JD89_CHOFU</name>
<protein>
    <submittedName>
        <fullName evidence="1">Uncharacterized protein</fullName>
    </submittedName>
</protein>
<evidence type="ECO:0000313" key="2">
    <source>
        <dbReference type="Proteomes" id="UP001064048"/>
    </source>
</evidence>